<dbReference type="PROSITE" id="PS00028">
    <property type="entry name" value="ZINC_FINGER_C2H2_1"/>
    <property type="match status" value="1"/>
</dbReference>
<dbReference type="EMBL" id="CP110425">
    <property type="protein sequence ID" value="WAQ85091.1"/>
    <property type="molecule type" value="Genomic_DNA"/>
</dbReference>
<evidence type="ECO:0000313" key="4">
    <source>
        <dbReference type="Proteomes" id="UP001164743"/>
    </source>
</evidence>
<evidence type="ECO:0000256" key="1">
    <source>
        <dbReference type="SAM" id="MobiDB-lite"/>
    </source>
</evidence>
<accession>A0ABY7CLU6</accession>
<reference evidence="3" key="1">
    <citation type="submission" date="2022-10" db="EMBL/GenBank/DDBJ databases">
        <title>Puccinia triticina Genome sequencing and assembly.</title>
        <authorList>
            <person name="Li C."/>
        </authorList>
    </citation>
    <scope>NUCLEOTIDE SEQUENCE</scope>
    <source>
        <strain evidence="3">Pt15</strain>
    </source>
</reference>
<dbReference type="RefSeq" id="XP_053020646.1">
    <property type="nucleotide sequence ID" value="XM_053169450.1"/>
</dbReference>
<protein>
    <recommendedName>
        <fullName evidence="2">C2H2-type domain-containing protein</fullName>
    </recommendedName>
</protein>
<feature type="domain" description="C2H2-type" evidence="2">
    <location>
        <begin position="295"/>
        <end position="318"/>
    </location>
</feature>
<dbReference type="SMART" id="SM00355">
    <property type="entry name" value="ZnF_C2H2"/>
    <property type="match status" value="3"/>
</dbReference>
<gene>
    <name evidence="3" type="ORF">PtA15_5A665</name>
</gene>
<feature type="region of interest" description="Disordered" evidence="1">
    <location>
        <begin position="315"/>
        <end position="338"/>
    </location>
</feature>
<name>A0ABY7CLU6_9BASI</name>
<keyword evidence="4" id="KW-1185">Reference proteome</keyword>
<evidence type="ECO:0000259" key="2">
    <source>
        <dbReference type="PROSITE" id="PS00028"/>
    </source>
</evidence>
<organism evidence="3 4">
    <name type="scientific">Puccinia triticina</name>
    <dbReference type="NCBI Taxonomy" id="208348"/>
    <lineage>
        <taxon>Eukaryota</taxon>
        <taxon>Fungi</taxon>
        <taxon>Dikarya</taxon>
        <taxon>Basidiomycota</taxon>
        <taxon>Pucciniomycotina</taxon>
        <taxon>Pucciniomycetes</taxon>
        <taxon>Pucciniales</taxon>
        <taxon>Pucciniaceae</taxon>
        <taxon>Puccinia</taxon>
    </lineage>
</organism>
<feature type="compositionally biased region" description="Polar residues" evidence="1">
    <location>
        <begin position="173"/>
        <end position="182"/>
    </location>
</feature>
<dbReference type="Proteomes" id="UP001164743">
    <property type="component" value="Chromosome 5A"/>
</dbReference>
<dbReference type="Gene3D" id="3.30.160.60">
    <property type="entry name" value="Classic Zinc Finger"/>
    <property type="match status" value="1"/>
</dbReference>
<dbReference type="InterPro" id="IPR013087">
    <property type="entry name" value="Znf_C2H2_type"/>
</dbReference>
<sequence>MCPEVAAGRWCPLVIALHLGLPRNKVIDAHYMCYHHIPNEEVFFVDEIAISLAVPSHGACPHVITGRWCPLVIATQIGLPFNDVLHEHFMTYHSFLDVSALTAALDVPILDGDLCSQGVTGRCCPLNIALQLGLPNNELLCEHFIRCHYVPPEQVFSTNVALPPTIPHRENASLGSPANHSYTHTDAEQQHPADPNAFFRMDQSGSNGAEGGQPPQLADVNISPRIQQLESEEMMTTAPQATPTADDPLSFLDRVSGICRFKGCGRGFDPRRQDNLTRHGRKHLAENLRPPKIPCPHENCDKEFVNKQGMSRHCDEVHGSLSTPNPDEPEAQSRSARTNRVAVVGPRVLCPVAGCRKDYQSKNAYYYRHIEESHPEYVLPED</sequence>
<feature type="region of interest" description="Disordered" evidence="1">
    <location>
        <begin position="167"/>
        <end position="219"/>
    </location>
</feature>
<evidence type="ECO:0000313" key="3">
    <source>
        <dbReference type="EMBL" id="WAQ85091.1"/>
    </source>
</evidence>
<proteinExistence type="predicted"/>
<dbReference type="GeneID" id="77810345"/>